<keyword evidence="2" id="KW-1185">Reference proteome</keyword>
<evidence type="ECO:0000313" key="1">
    <source>
        <dbReference type="EMBL" id="KAK3239019.1"/>
    </source>
</evidence>
<sequence>MFCLKSFNGTPDRICCHVGGVTKCGIKVCPGVTKVADETDEDFKTRREEFKNARTLCKDFKRKQLESSEAERARAVLRANTAPGAVPSARRKRGRQTSIADSLTQPKLIAAQEAVAQAVFETDSSFNILEHDAWKEAFARVAECGPCFVSPTCRQVGGDLLDKAHKKVQDDINTQRQPVQKFGLTLVSDGATYMSKRPILNLLAVGANLVEFIKAQNCEGKVKDKEFIAQFIIDDTG</sequence>
<dbReference type="EMBL" id="LGRX02034048">
    <property type="protein sequence ID" value="KAK3239019.1"/>
    <property type="molecule type" value="Genomic_DNA"/>
</dbReference>
<proteinExistence type="predicted"/>
<dbReference type="Proteomes" id="UP001190700">
    <property type="component" value="Unassembled WGS sequence"/>
</dbReference>
<gene>
    <name evidence="1" type="ORF">CYMTET_51025</name>
</gene>
<protein>
    <submittedName>
        <fullName evidence="1">Uncharacterized protein</fullName>
    </submittedName>
</protein>
<comment type="caution">
    <text evidence="1">The sequence shown here is derived from an EMBL/GenBank/DDBJ whole genome shotgun (WGS) entry which is preliminary data.</text>
</comment>
<accession>A0AAE0ESU6</accession>
<organism evidence="1 2">
    <name type="scientific">Cymbomonas tetramitiformis</name>
    <dbReference type="NCBI Taxonomy" id="36881"/>
    <lineage>
        <taxon>Eukaryota</taxon>
        <taxon>Viridiplantae</taxon>
        <taxon>Chlorophyta</taxon>
        <taxon>Pyramimonadophyceae</taxon>
        <taxon>Pyramimonadales</taxon>
        <taxon>Pyramimonadaceae</taxon>
        <taxon>Cymbomonas</taxon>
    </lineage>
</organism>
<name>A0AAE0ESU6_9CHLO</name>
<reference evidence="1 2" key="1">
    <citation type="journal article" date="2015" name="Genome Biol. Evol.">
        <title>Comparative Genomics of a Bacterivorous Green Alga Reveals Evolutionary Causalities and Consequences of Phago-Mixotrophic Mode of Nutrition.</title>
        <authorList>
            <person name="Burns J.A."/>
            <person name="Paasch A."/>
            <person name="Narechania A."/>
            <person name="Kim E."/>
        </authorList>
    </citation>
    <scope>NUCLEOTIDE SEQUENCE [LARGE SCALE GENOMIC DNA]</scope>
    <source>
        <strain evidence="1 2">PLY_AMNH</strain>
    </source>
</reference>
<dbReference type="AlphaFoldDB" id="A0AAE0ESU6"/>
<evidence type="ECO:0000313" key="2">
    <source>
        <dbReference type="Proteomes" id="UP001190700"/>
    </source>
</evidence>